<evidence type="ECO:0000259" key="3">
    <source>
        <dbReference type="Pfam" id="PF02563"/>
    </source>
</evidence>
<name>A5FYQ0_ACICJ</name>
<dbReference type="HOGENOM" id="CLU_038343_5_1_5"/>
<evidence type="ECO:0000259" key="4">
    <source>
        <dbReference type="Pfam" id="PF10531"/>
    </source>
</evidence>
<dbReference type="AlphaFoldDB" id="A5FYQ0"/>
<keyword evidence="1 2" id="KW-0732">Signal</keyword>
<dbReference type="InterPro" id="IPR049712">
    <property type="entry name" value="Poly_export"/>
</dbReference>
<proteinExistence type="predicted"/>
<evidence type="ECO:0000313" key="6">
    <source>
        <dbReference type="Proteomes" id="UP000000245"/>
    </source>
</evidence>
<dbReference type="PANTHER" id="PTHR33619">
    <property type="entry name" value="POLYSACCHARIDE EXPORT PROTEIN GFCE-RELATED"/>
    <property type="match status" value="1"/>
</dbReference>
<dbReference type="PROSITE" id="PS51257">
    <property type="entry name" value="PROKAR_LIPOPROTEIN"/>
    <property type="match status" value="1"/>
</dbReference>
<evidence type="ECO:0000256" key="1">
    <source>
        <dbReference type="ARBA" id="ARBA00022729"/>
    </source>
</evidence>
<sequence>MPKFRRETRRHLLATAVSALAAPALLSGCAAWSGLPPLPPAPPGGYRLGTGDRLRVVVFGQKQLTATYLVDASGMIDLPLLGPVRAAGRTTAALRRAIARALVAKGILRHPAVAVEVKAYRPFSILGEVNKPDQYAFEPGMTVLAAVSLAGGFTYRAAESEVGVIRVTGGTPREYRAPVSALIEPGDVIRVFERHF</sequence>
<feature type="domain" description="Polysaccharide export protein N-terminal" evidence="3">
    <location>
        <begin position="42"/>
        <end position="118"/>
    </location>
</feature>
<keyword evidence="6" id="KW-1185">Reference proteome</keyword>
<dbReference type="InterPro" id="IPR006311">
    <property type="entry name" value="TAT_signal"/>
</dbReference>
<dbReference type="Pfam" id="PF10531">
    <property type="entry name" value="SLBB"/>
    <property type="match status" value="1"/>
</dbReference>
<dbReference type="eggNOG" id="COG1596">
    <property type="taxonomic scope" value="Bacteria"/>
</dbReference>
<dbReference type="Pfam" id="PF02563">
    <property type="entry name" value="Poly_export"/>
    <property type="match status" value="1"/>
</dbReference>
<dbReference type="InterPro" id="IPR019554">
    <property type="entry name" value="Soluble_ligand-bd"/>
</dbReference>
<protein>
    <submittedName>
        <fullName evidence="5">Polysaccharide export protein</fullName>
    </submittedName>
</protein>
<dbReference type="EMBL" id="CP000697">
    <property type="protein sequence ID" value="ABQ30732.1"/>
    <property type="molecule type" value="Genomic_DNA"/>
</dbReference>
<evidence type="ECO:0000256" key="2">
    <source>
        <dbReference type="SAM" id="SignalP"/>
    </source>
</evidence>
<reference evidence="5 6" key="1">
    <citation type="submission" date="2007-05" db="EMBL/GenBank/DDBJ databases">
        <title>Complete sequence of chromosome of Acidiphilium cryptum JF-5.</title>
        <authorList>
            <consortium name="US DOE Joint Genome Institute"/>
            <person name="Copeland A."/>
            <person name="Lucas S."/>
            <person name="Lapidus A."/>
            <person name="Barry K."/>
            <person name="Detter J.C."/>
            <person name="Glavina del Rio T."/>
            <person name="Hammon N."/>
            <person name="Israni S."/>
            <person name="Dalin E."/>
            <person name="Tice H."/>
            <person name="Pitluck S."/>
            <person name="Sims D."/>
            <person name="Brettin T."/>
            <person name="Bruce D."/>
            <person name="Han C."/>
            <person name="Schmutz J."/>
            <person name="Larimer F."/>
            <person name="Land M."/>
            <person name="Hauser L."/>
            <person name="Kyrpides N."/>
            <person name="Kim E."/>
            <person name="Magnuson T."/>
            <person name="Richardson P."/>
        </authorList>
    </citation>
    <scope>NUCLEOTIDE SEQUENCE [LARGE SCALE GENOMIC DNA]</scope>
    <source>
        <strain evidence="5 6">JF-5</strain>
    </source>
</reference>
<dbReference type="PROSITE" id="PS51318">
    <property type="entry name" value="TAT"/>
    <property type="match status" value="1"/>
</dbReference>
<feature type="signal peptide" evidence="2">
    <location>
        <begin position="1"/>
        <end position="21"/>
    </location>
</feature>
<accession>A5FYQ0</accession>
<dbReference type="InterPro" id="IPR003715">
    <property type="entry name" value="Poly_export_N"/>
</dbReference>
<dbReference type="PANTHER" id="PTHR33619:SF3">
    <property type="entry name" value="POLYSACCHARIDE EXPORT PROTEIN GFCE-RELATED"/>
    <property type="match status" value="1"/>
</dbReference>
<gene>
    <name evidence="5" type="ordered locus">Acry_1524</name>
</gene>
<organism evidence="5 6">
    <name type="scientific">Acidiphilium cryptum (strain JF-5)</name>
    <dbReference type="NCBI Taxonomy" id="349163"/>
    <lineage>
        <taxon>Bacteria</taxon>
        <taxon>Pseudomonadati</taxon>
        <taxon>Pseudomonadota</taxon>
        <taxon>Alphaproteobacteria</taxon>
        <taxon>Acetobacterales</taxon>
        <taxon>Acidocellaceae</taxon>
        <taxon>Acidiphilium</taxon>
    </lineage>
</organism>
<dbReference type="RefSeq" id="WP_007422683.1">
    <property type="nucleotide sequence ID" value="NC_009484.1"/>
</dbReference>
<evidence type="ECO:0000313" key="5">
    <source>
        <dbReference type="EMBL" id="ABQ30732.1"/>
    </source>
</evidence>
<dbReference type="Proteomes" id="UP000000245">
    <property type="component" value="Chromosome"/>
</dbReference>
<dbReference type="Gene3D" id="3.10.560.10">
    <property type="entry name" value="Outer membrane lipoprotein wza domain like"/>
    <property type="match status" value="1"/>
</dbReference>
<dbReference type="STRING" id="349163.Acry_1524"/>
<dbReference type="Gene3D" id="3.30.1950.10">
    <property type="entry name" value="wza like domain"/>
    <property type="match status" value="1"/>
</dbReference>
<feature type="domain" description="Soluble ligand binding" evidence="4">
    <location>
        <begin position="124"/>
        <end position="171"/>
    </location>
</feature>
<dbReference type="KEGG" id="acr:Acry_1524"/>
<dbReference type="GO" id="GO:0015159">
    <property type="term" value="F:polysaccharide transmembrane transporter activity"/>
    <property type="evidence" value="ECO:0007669"/>
    <property type="project" value="InterPro"/>
</dbReference>
<feature type="chain" id="PRO_5002681348" evidence="2">
    <location>
        <begin position="22"/>
        <end position="196"/>
    </location>
</feature>